<organism evidence="10 11">
    <name type="scientific">Dactylosporangium maewongense</name>
    <dbReference type="NCBI Taxonomy" id="634393"/>
    <lineage>
        <taxon>Bacteria</taxon>
        <taxon>Bacillati</taxon>
        <taxon>Actinomycetota</taxon>
        <taxon>Actinomycetes</taxon>
        <taxon>Micromonosporales</taxon>
        <taxon>Micromonosporaceae</taxon>
        <taxon>Dactylosporangium</taxon>
    </lineage>
</organism>
<dbReference type="Gene3D" id="1.10.3720.10">
    <property type="entry name" value="MetI-like"/>
    <property type="match status" value="1"/>
</dbReference>
<feature type="transmembrane region" description="Helical" evidence="7">
    <location>
        <begin position="324"/>
        <end position="344"/>
    </location>
</feature>
<evidence type="ECO:0000256" key="7">
    <source>
        <dbReference type="RuleBase" id="RU363032"/>
    </source>
</evidence>
<comment type="caution">
    <text evidence="10">The sequence shown here is derived from an EMBL/GenBank/DDBJ whole genome shotgun (WGS) entry which is preliminary data.</text>
</comment>
<evidence type="ECO:0000256" key="6">
    <source>
        <dbReference type="ARBA" id="ARBA00023136"/>
    </source>
</evidence>
<evidence type="ECO:0000313" key="11">
    <source>
        <dbReference type="Proteomes" id="UP001501470"/>
    </source>
</evidence>
<feature type="region of interest" description="Disordered" evidence="8">
    <location>
        <begin position="1"/>
        <end position="50"/>
    </location>
</feature>
<feature type="transmembrane region" description="Helical" evidence="7">
    <location>
        <begin position="268"/>
        <end position="285"/>
    </location>
</feature>
<dbReference type="RefSeq" id="WP_344503988.1">
    <property type="nucleotide sequence ID" value="NZ_BAAAQD010000008.1"/>
</dbReference>
<dbReference type="EMBL" id="BAAAQD010000008">
    <property type="protein sequence ID" value="GAA1523772.1"/>
    <property type="molecule type" value="Genomic_DNA"/>
</dbReference>
<evidence type="ECO:0000256" key="3">
    <source>
        <dbReference type="ARBA" id="ARBA00022475"/>
    </source>
</evidence>
<protein>
    <submittedName>
        <fullName evidence="10">Sugar ABC transporter permease</fullName>
    </submittedName>
</protein>
<feature type="compositionally biased region" description="Low complexity" evidence="8">
    <location>
        <begin position="32"/>
        <end position="46"/>
    </location>
</feature>
<feature type="transmembrane region" description="Helical" evidence="7">
    <location>
        <begin position="163"/>
        <end position="183"/>
    </location>
</feature>
<reference evidence="10 11" key="1">
    <citation type="journal article" date="2019" name="Int. J. Syst. Evol. Microbiol.">
        <title>The Global Catalogue of Microorganisms (GCM) 10K type strain sequencing project: providing services to taxonomists for standard genome sequencing and annotation.</title>
        <authorList>
            <consortium name="The Broad Institute Genomics Platform"/>
            <consortium name="The Broad Institute Genome Sequencing Center for Infectious Disease"/>
            <person name="Wu L."/>
            <person name="Ma J."/>
        </authorList>
    </citation>
    <scope>NUCLEOTIDE SEQUENCE [LARGE SCALE GENOMIC DNA]</scope>
    <source>
        <strain evidence="10 11">JCM 15933</strain>
    </source>
</reference>
<evidence type="ECO:0000256" key="4">
    <source>
        <dbReference type="ARBA" id="ARBA00022692"/>
    </source>
</evidence>
<evidence type="ECO:0000256" key="2">
    <source>
        <dbReference type="ARBA" id="ARBA00022448"/>
    </source>
</evidence>
<dbReference type="Pfam" id="PF00528">
    <property type="entry name" value="BPD_transp_1"/>
    <property type="match status" value="1"/>
</dbReference>
<feature type="transmembrane region" description="Helical" evidence="7">
    <location>
        <begin position="216"/>
        <end position="239"/>
    </location>
</feature>
<evidence type="ECO:0000256" key="5">
    <source>
        <dbReference type="ARBA" id="ARBA00022989"/>
    </source>
</evidence>
<keyword evidence="4 7" id="KW-0812">Transmembrane</keyword>
<dbReference type="SUPFAM" id="SSF161098">
    <property type="entry name" value="MetI-like"/>
    <property type="match status" value="1"/>
</dbReference>
<accession>A0ABN2APE6</accession>
<dbReference type="PANTHER" id="PTHR30193">
    <property type="entry name" value="ABC TRANSPORTER PERMEASE PROTEIN"/>
    <property type="match status" value="1"/>
</dbReference>
<dbReference type="Proteomes" id="UP001501470">
    <property type="component" value="Unassembled WGS sequence"/>
</dbReference>
<feature type="transmembrane region" description="Helical" evidence="7">
    <location>
        <begin position="130"/>
        <end position="151"/>
    </location>
</feature>
<comment type="similarity">
    <text evidence="7">Belongs to the binding-protein-dependent transport system permease family.</text>
</comment>
<name>A0ABN2APE6_9ACTN</name>
<evidence type="ECO:0000256" key="8">
    <source>
        <dbReference type="SAM" id="MobiDB-lite"/>
    </source>
</evidence>
<dbReference type="PROSITE" id="PS50928">
    <property type="entry name" value="ABC_TM1"/>
    <property type="match status" value="1"/>
</dbReference>
<keyword evidence="5 7" id="KW-1133">Transmembrane helix</keyword>
<dbReference type="CDD" id="cd06261">
    <property type="entry name" value="TM_PBP2"/>
    <property type="match status" value="1"/>
</dbReference>
<evidence type="ECO:0000259" key="9">
    <source>
        <dbReference type="PROSITE" id="PS50928"/>
    </source>
</evidence>
<feature type="domain" description="ABC transmembrane type-1" evidence="9">
    <location>
        <begin position="126"/>
        <end position="341"/>
    </location>
</feature>
<dbReference type="InterPro" id="IPR000515">
    <property type="entry name" value="MetI-like"/>
</dbReference>
<sequence length="352" mass="39282">MTAPRSARGSATVPVPVRRPMHAAPDVRQHRGSAPNAAPRRPSSPAQRRRRRLRSKYLPYMLVLPAAFLEIAIHVVPMLVGVWMSLLELTQFHIQDWSTAPFVGFGNYSATLDVNSETGKALLHSFGITVLYTTLSVAISWLFGLSAAVFLQRPFRGRALLRTLFLTPYALPVYAAVITWGFLFQRDTGLVNHVLVDQLGLVDGERPFWLIGENSFWALLVVSVWRTWPFALLCITAGLQNVPTEMYEAAAIDGAGFWRRITSVTLPSLRPINQVLLLVLFLWTFNDFNTPYVLFGGSAPPEADLISIHIYNSSFSTWDFGTGSAMSVALLLFLLLVTAVYLLITNRRRIHA</sequence>
<keyword evidence="11" id="KW-1185">Reference proteome</keyword>
<dbReference type="PANTHER" id="PTHR30193:SF37">
    <property type="entry name" value="INNER MEMBRANE ABC TRANSPORTER PERMEASE PROTEIN YCJO"/>
    <property type="match status" value="1"/>
</dbReference>
<keyword evidence="3" id="KW-1003">Cell membrane</keyword>
<comment type="subcellular location">
    <subcellularLocation>
        <location evidence="1 7">Cell membrane</location>
        <topology evidence="1 7">Multi-pass membrane protein</topology>
    </subcellularLocation>
</comment>
<dbReference type="InterPro" id="IPR051393">
    <property type="entry name" value="ABC_transporter_permease"/>
</dbReference>
<evidence type="ECO:0000256" key="1">
    <source>
        <dbReference type="ARBA" id="ARBA00004651"/>
    </source>
</evidence>
<feature type="transmembrane region" description="Helical" evidence="7">
    <location>
        <begin position="57"/>
        <end position="80"/>
    </location>
</feature>
<evidence type="ECO:0000313" key="10">
    <source>
        <dbReference type="EMBL" id="GAA1523772.1"/>
    </source>
</evidence>
<dbReference type="InterPro" id="IPR035906">
    <property type="entry name" value="MetI-like_sf"/>
</dbReference>
<gene>
    <name evidence="10" type="ORF">GCM10009827_045280</name>
</gene>
<keyword evidence="2 7" id="KW-0813">Transport</keyword>
<keyword evidence="6 7" id="KW-0472">Membrane</keyword>
<proteinExistence type="inferred from homology"/>